<reference evidence="7" key="2">
    <citation type="submission" date="2015-08" db="UniProtKB">
        <authorList>
            <consortium name="WormBaseParasite"/>
        </authorList>
    </citation>
    <scope>IDENTIFICATION</scope>
</reference>
<dbReference type="InterPro" id="IPR033464">
    <property type="entry name" value="CSN8_PSD8_EIF3K"/>
</dbReference>
<dbReference type="GO" id="GO:0016282">
    <property type="term" value="C:eukaryotic 43S preinitiation complex"/>
    <property type="evidence" value="ECO:0007669"/>
    <property type="project" value="UniProtKB-UniRule"/>
</dbReference>
<keyword evidence="2 4" id="KW-0396">Initiation factor</keyword>
<evidence type="ECO:0000313" key="7">
    <source>
        <dbReference type="WBParaSite" id="SVE_0696700.1"/>
    </source>
</evidence>
<dbReference type="GO" id="GO:0003723">
    <property type="term" value="F:RNA binding"/>
    <property type="evidence" value="ECO:0007669"/>
    <property type="project" value="UniProtKB-UniRule"/>
</dbReference>
<dbReference type="InterPro" id="IPR036390">
    <property type="entry name" value="WH_DNA-bd_sf"/>
</dbReference>
<sequence length="239" mass="28028">MKLSEYARLKSKLDEEIVGINKYNPGNIALLEECIEAMISENKYDKNILLTTLKLYQLNTQLYNESIVKKILLKTMMVFPRNDYALATYLIDCGRTNTNEIKPVLILGEILETCNFTVFWSILKGDYKEEEEHSERLKYMPEIQKIVKSTVGFEDAVRRYVCDVVISCFQNINKNMLAKFLNVPLSKLPQYQKAMGWKENPDNKSLIFIRNHEDNIKCKNIEEKLTFESFRQTMFPDLH</sequence>
<evidence type="ECO:0000256" key="2">
    <source>
        <dbReference type="ARBA" id="ARBA00022540"/>
    </source>
</evidence>
<dbReference type="GO" id="GO:0043022">
    <property type="term" value="F:ribosome binding"/>
    <property type="evidence" value="ECO:0007669"/>
    <property type="project" value="InterPro"/>
</dbReference>
<organism evidence="6 7">
    <name type="scientific">Strongyloides venezuelensis</name>
    <name type="common">Threadworm</name>
    <dbReference type="NCBI Taxonomy" id="75913"/>
    <lineage>
        <taxon>Eukaryota</taxon>
        <taxon>Metazoa</taxon>
        <taxon>Ecdysozoa</taxon>
        <taxon>Nematoda</taxon>
        <taxon>Chromadorea</taxon>
        <taxon>Rhabditida</taxon>
        <taxon>Tylenchina</taxon>
        <taxon>Panagrolaimomorpha</taxon>
        <taxon>Strongyloidoidea</taxon>
        <taxon>Strongyloididae</taxon>
        <taxon>Strongyloides</taxon>
    </lineage>
</organism>
<dbReference type="Gene3D" id="1.10.10.10">
    <property type="entry name" value="Winged helix-like DNA-binding domain superfamily/Winged helix DNA-binding domain"/>
    <property type="match status" value="1"/>
</dbReference>
<reference evidence="6" key="1">
    <citation type="submission" date="2014-07" db="EMBL/GenBank/DDBJ databases">
        <authorList>
            <person name="Martin A.A"/>
            <person name="De Silva N."/>
        </authorList>
    </citation>
    <scope>NUCLEOTIDE SEQUENCE</scope>
</reference>
<dbReference type="FunFam" id="1.10.10.10:FF:000212">
    <property type="entry name" value="Eukaryotic translation initiation factor 3 subunit K"/>
    <property type="match status" value="1"/>
</dbReference>
<keyword evidence="6" id="KW-1185">Reference proteome</keyword>
<feature type="domain" description="CSN8/PSMD8/EIF3K" evidence="5">
    <location>
        <begin position="64"/>
        <end position="217"/>
    </location>
</feature>
<comment type="function">
    <text evidence="4">Component of the eukaryotic translation initiation factor 3 (eIF-3) complex, which is involved in protein synthesis of a specialized repertoire of mRNAs and, together with other initiation factors, stimulates binding of mRNA and methionyl-tRNAi to the 40S ribosome. The eIF-3 complex specifically targets and initiates translation of a subset of mRNAs involved in cell proliferation.</text>
</comment>
<dbReference type="Proteomes" id="UP000035680">
    <property type="component" value="Unassembled WGS sequence"/>
</dbReference>
<dbReference type="Pfam" id="PF10075">
    <property type="entry name" value="CSN8_PSD8_EIF3K"/>
    <property type="match status" value="1"/>
</dbReference>
<dbReference type="PANTHER" id="PTHR13022">
    <property type="entry name" value="EUKARYOTIC TRANSLATION INITIATION FACTOR 3 SUBUNIT 11"/>
    <property type="match status" value="1"/>
</dbReference>
<dbReference type="GO" id="GO:0006446">
    <property type="term" value="P:regulation of translational initiation"/>
    <property type="evidence" value="ECO:0007669"/>
    <property type="project" value="InterPro"/>
</dbReference>
<dbReference type="InterPro" id="IPR016020">
    <property type="entry name" value="Transl_init_fac_sub12_N_euk"/>
</dbReference>
<dbReference type="HAMAP" id="MF_03010">
    <property type="entry name" value="eIF3k"/>
    <property type="match status" value="1"/>
</dbReference>
<keyword evidence="1 4" id="KW-0963">Cytoplasm</keyword>
<dbReference type="GO" id="GO:0033290">
    <property type="term" value="C:eukaryotic 48S preinitiation complex"/>
    <property type="evidence" value="ECO:0007669"/>
    <property type="project" value="UniProtKB-UniRule"/>
</dbReference>
<evidence type="ECO:0000313" key="6">
    <source>
        <dbReference type="Proteomes" id="UP000035680"/>
    </source>
</evidence>
<dbReference type="InterPro" id="IPR009374">
    <property type="entry name" value="eIF3k"/>
</dbReference>
<keyword evidence="3 4" id="KW-0648">Protein biosynthesis</keyword>
<dbReference type="AlphaFoldDB" id="A0A0K0FDP1"/>
<evidence type="ECO:0000259" key="5">
    <source>
        <dbReference type="Pfam" id="PF10075"/>
    </source>
</evidence>
<evidence type="ECO:0000256" key="1">
    <source>
        <dbReference type="ARBA" id="ARBA00022490"/>
    </source>
</evidence>
<comment type="subcellular location">
    <subcellularLocation>
        <location evidence="4">Cytoplasm</location>
    </subcellularLocation>
</comment>
<dbReference type="PANTHER" id="PTHR13022:SF0">
    <property type="entry name" value="EUKARYOTIC TRANSLATION INITIATION FACTOR 3 SUBUNIT K"/>
    <property type="match status" value="1"/>
</dbReference>
<dbReference type="Gene3D" id="1.25.40.250">
    <property type="entry name" value="ARM repeat, domain 1"/>
    <property type="match status" value="1"/>
</dbReference>
<dbReference type="InterPro" id="IPR036388">
    <property type="entry name" value="WH-like_DNA-bd_sf"/>
</dbReference>
<dbReference type="GO" id="GO:0003743">
    <property type="term" value="F:translation initiation factor activity"/>
    <property type="evidence" value="ECO:0007669"/>
    <property type="project" value="UniProtKB-UniRule"/>
</dbReference>
<accession>A0A0K0FDP1</accession>
<evidence type="ECO:0000256" key="4">
    <source>
        <dbReference type="HAMAP-Rule" id="MF_03010"/>
    </source>
</evidence>
<dbReference type="WBParaSite" id="SVE_0696700.1">
    <property type="protein sequence ID" value="SVE_0696700.1"/>
    <property type="gene ID" value="SVE_0696700"/>
</dbReference>
<dbReference type="GO" id="GO:0005852">
    <property type="term" value="C:eukaryotic translation initiation factor 3 complex"/>
    <property type="evidence" value="ECO:0007669"/>
    <property type="project" value="UniProtKB-UniRule"/>
</dbReference>
<proteinExistence type="inferred from homology"/>
<name>A0A0K0FDP1_STRVS</name>
<protein>
    <recommendedName>
        <fullName evidence="4">Eukaryotic translation initiation factor 3 subunit K</fullName>
        <shortName evidence="4">eIF3k</shortName>
    </recommendedName>
    <alternativeName>
        <fullName evidence="4">eIF-3 p25</fullName>
    </alternativeName>
</protein>
<comment type="subunit">
    <text evidence="4">Component of the eukaryotic translation initiation factor 3 (eIF-3) complex.</text>
</comment>
<dbReference type="SUPFAM" id="SSF46785">
    <property type="entry name" value="Winged helix' DNA-binding domain"/>
    <property type="match status" value="1"/>
</dbReference>
<evidence type="ECO:0000256" key="3">
    <source>
        <dbReference type="ARBA" id="ARBA00022917"/>
    </source>
</evidence>
<dbReference type="STRING" id="75913.A0A0K0FDP1"/>
<dbReference type="InterPro" id="IPR016024">
    <property type="entry name" value="ARM-type_fold"/>
</dbReference>
<dbReference type="SUPFAM" id="SSF48371">
    <property type="entry name" value="ARM repeat"/>
    <property type="match status" value="1"/>
</dbReference>
<comment type="similarity">
    <text evidence="4">Belongs to the eIF-3 subunit K family.</text>
</comment>
<dbReference type="GO" id="GO:0001732">
    <property type="term" value="P:formation of cytoplasmic translation initiation complex"/>
    <property type="evidence" value="ECO:0007669"/>
    <property type="project" value="UniProtKB-UniRule"/>
</dbReference>